<keyword evidence="2" id="KW-0378">Hydrolase</keyword>
<evidence type="ECO:0000313" key="5">
    <source>
        <dbReference type="Proteomes" id="UP000184066"/>
    </source>
</evidence>
<reference evidence="4 5" key="1">
    <citation type="submission" date="2016-12" db="EMBL/GenBank/DDBJ databases">
        <authorList>
            <person name="Song W.-J."/>
            <person name="Kurnit D.M."/>
        </authorList>
    </citation>
    <scope>NUCLEOTIDE SEQUENCE [LARGE SCALE GENOMIC DNA]</scope>
    <source>
        <strain evidence="4 5">CGMCC 1.10808</strain>
    </source>
</reference>
<gene>
    <name evidence="4" type="ORF">SAMN05216200_10180</name>
</gene>
<dbReference type="PRINTS" id="PR00922">
    <property type="entry name" value="DADACBPTASE3"/>
</dbReference>
<feature type="signal peptide" evidence="3">
    <location>
        <begin position="1"/>
        <end position="34"/>
    </location>
</feature>
<evidence type="ECO:0000313" key="4">
    <source>
        <dbReference type="EMBL" id="SHN49209.1"/>
    </source>
</evidence>
<dbReference type="STRING" id="1189325.SAMN04488119_102438"/>
<dbReference type="Gene3D" id="3.40.710.10">
    <property type="entry name" value="DD-peptidase/beta-lactamase superfamily"/>
    <property type="match status" value="2"/>
</dbReference>
<name>A0A1M7RSG5_9RHOB</name>
<dbReference type="GO" id="GO:0000270">
    <property type="term" value="P:peptidoglycan metabolic process"/>
    <property type="evidence" value="ECO:0007669"/>
    <property type="project" value="TreeGrafter"/>
</dbReference>
<dbReference type="AlphaFoldDB" id="A0A1M7RSG5"/>
<evidence type="ECO:0000256" key="3">
    <source>
        <dbReference type="SAM" id="SignalP"/>
    </source>
</evidence>
<dbReference type="EMBL" id="FRDL01000001">
    <property type="protein sequence ID" value="SHN49209.1"/>
    <property type="molecule type" value="Genomic_DNA"/>
</dbReference>
<keyword evidence="4" id="KW-0121">Carboxypeptidase</keyword>
<dbReference type="Proteomes" id="UP000184066">
    <property type="component" value="Unassembled WGS sequence"/>
</dbReference>
<dbReference type="Pfam" id="PF02113">
    <property type="entry name" value="Peptidase_S13"/>
    <property type="match status" value="1"/>
</dbReference>
<comment type="similarity">
    <text evidence="1">Belongs to the peptidase S13 family.</text>
</comment>
<evidence type="ECO:0000256" key="1">
    <source>
        <dbReference type="ARBA" id="ARBA00006096"/>
    </source>
</evidence>
<dbReference type="Gene3D" id="3.50.80.20">
    <property type="entry name" value="D-Ala-D-Ala carboxypeptidase C, peptidase S13"/>
    <property type="match status" value="1"/>
</dbReference>
<evidence type="ECO:0000256" key="2">
    <source>
        <dbReference type="ARBA" id="ARBA00022801"/>
    </source>
</evidence>
<keyword evidence="5" id="KW-1185">Reference proteome</keyword>
<dbReference type="SUPFAM" id="SSF56601">
    <property type="entry name" value="beta-lactamase/transpeptidase-like"/>
    <property type="match status" value="1"/>
</dbReference>
<organism evidence="4 5">
    <name type="scientific">Oceanicella actignis</name>
    <dbReference type="NCBI Taxonomy" id="1189325"/>
    <lineage>
        <taxon>Bacteria</taxon>
        <taxon>Pseudomonadati</taxon>
        <taxon>Pseudomonadota</taxon>
        <taxon>Alphaproteobacteria</taxon>
        <taxon>Rhodobacterales</taxon>
        <taxon>Paracoccaceae</taxon>
        <taxon>Oceanicella</taxon>
    </lineage>
</organism>
<feature type="chain" id="PRO_5009928999" evidence="3">
    <location>
        <begin position="35"/>
        <end position="540"/>
    </location>
</feature>
<proteinExistence type="inferred from homology"/>
<protein>
    <submittedName>
        <fullName evidence="4">D-alanyl-D-alanine carboxypeptidase / D-alanyl-D-alanine-endopeptidase (Penicillin-binding protein 4)</fullName>
    </submittedName>
</protein>
<dbReference type="GO" id="GO:0006508">
    <property type="term" value="P:proteolysis"/>
    <property type="evidence" value="ECO:0007669"/>
    <property type="project" value="InterPro"/>
</dbReference>
<dbReference type="RefSeq" id="WP_083581051.1">
    <property type="nucleotide sequence ID" value="NZ_FOHL01000002.1"/>
</dbReference>
<dbReference type="PANTHER" id="PTHR30023">
    <property type="entry name" value="D-ALANYL-D-ALANINE CARBOXYPEPTIDASE"/>
    <property type="match status" value="1"/>
</dbReference>
<dbReference type="PANTHER" id="PTHR30023:SF0">
    <property type="entry name" value="PENICILLIN-SENSITIVE CARBOXYPEPTIDASE A"/>
    <property type="match status" value="1"/>
</dbReference>
<dbReference type="GO" id="GO:0004185">
    <property type="term" value="F:serine-type carboxypeptidase activity"/>
    <property type="evidence" value="ECO:0007669"/>
    <property type="project" value="InterPro"/>
</dbReference>
<keyword evidence="4" id="KW-0645">Protease</keyword>
<keyword evidence="3" id="KW-0732">Signal</keyword>
<accession>A0A1M7RSG5</accession>
<dbReference type="InterPro" id="IPR012338">
    <property type="entry name" value="Beta-lactam/transpept-like"/>
</dbReference>
<dbReference type="InterPro" id="IPR000667">
    <property type="entry name" value="Peptidase_S13"/>
</dbReference>
<sequence>MPISRASKPPFSLRRAAALLGWLAALASAGPLWAAGAPRAAPTPAARPGSETPLDAGAIVARLAPSGRAGFALIDLQSGAMVEGREAARPFPPASTAKAVAAARALAALGPEARFVTRLVASAPPREGVLRGDLALAGGGDPELDSDALAEMAAQAAARGLRRVEGAFLADRGALPAGPRIDPEQPEQAAYNPAYSGLSLNFNRVLFSWGAEGSADGAAGGLRLEARALRASPAVTGIVIDAAPAPSAPLFQREDGRGDAPERELWQVNAEALRPAEGRRWLPVRHPELYAAEALRALADEAGVSLPAPRLGAAPSPGVELARRESRPLRQILRAMLRHSTNLTAELVGLAADAAEGRAGPRAEEADPLAAAGARSSAWAARLAGAAPASIKLRNHSGLSAQSRVTPAAMAAFLRAAARGALGPRARSPELDAEAAEAPAPGPLAALLRPLPLRAAPGEPPVPEDAAAVAKTGTLLYARGLAGYLRAGSGRVYAFAIYSEDLERRARLADLSRADHAARAWMTRAVAFERALLRSWAVRF</sequence>